<evidence type="ECO:0000259" key="4">
    <source>
        <dbReference type="PROSITE" id="PS51755"/>
    </source>
</evidence>
<dbReference type="SMART" id="SM00862">
    <property type="entry name" value="Trans_reg_C"/>
    <property type="match status" value="1"/>
</dbReference>
<accession>A0ABX0SN59</accession>
<sequence>MRFGVLGPLTVWGADGLPVRVPERKIRALLADLIGRRGRPVAASRLIDDVWGSELPVNPAAALQTKVSQLRRVLEQAEPGGRGLVVSRPPGYLLRAEPEAVDADRFTVLVEQARAAGDARAKSALFAEALGLWRGPAYADFADEEFARPFAQQLEEQRLAALEEYAEVRLDLGEHAGLADELGELVHRHPLRERLRAVHLRALYAAGRPAEALAGFADLRARLADELGQDPSPELAALHRAILTQDPALDPWPAGNLPAPVGELLGREVHQAEVGDLLAAHRLVTLTGPGGVGKTRLALAVAARAGGGAPDGVWLAELAGHQGPPATLVATVLDVRDDTKLAEALRAKRLLLVLDNCEHRADEVAALVRTLLGAAPGLRILATSREPLGLAGEVLYAVPPLDPASAAELFAVRAGTARTADNAAAVAEICRRLDGLPLALELAATRARALGVHELRKRLDDRFRLLAHGHRGAPARQQTLRAVIDWSWELLTDDERRALRRLAVQADSCGLAVAEAVCGGADVLARLVGKSLVAMIETPSGPRYRLLESVAAYGLERLAEAGETGTERQRHLDHYLALAEEAEPGLRGADQRGWLDALDADAANLRAALEHAVRHGQAEHALRLVNALSWYWFLRGRLREGHRSITAALAVDGPAPTLLWARAQAWQAGFAAQLGDEPGLSEQADKVLAWYDDLDDPPGQARARWFLTMSLIGSGDLPTAAERINRALAGFRALGDRWGVAAALCTRAAQARPRGDLAAARRDAEASAALFTDLGDRWGVVKTREVLSSLAEIAGDYPRAAELHREGLRNAEELGMWTEASYQLSGLGRIALLQGDFAAADDFHERARRLAARHSHKRGEQFAEVGLGLSARRQGKLDEADAHLRRWLDWCRRMDGEPGVALILAELGFTAEQRGDVRAALALHAEGLTAARNTGDPRAIALALEGSAGAWGLAGRAGHAARLLGAATALREATGAPLPAAERHDVDRIAARLTTTLGRHQFEVHFADGRALDPVQAATIPTEPPSTVDSAG</sequence>
<reference evidence="5 6" key="1">
    <citation type="submission" date="2020-03" db="EMBL/GenBank/DDBJ databases">
        <title>Sequencing the genomes of 1000 actinobacteria strains.</title>
        <authorList>
            <person name="Klenk H.-P."/>
        </authorList>
    </citation>
    <scope>NUCLEOTIDE SEQUENCE [LARGE SCALE GENOMIC DNA]</scope>
    <source>
        <strain evidence="5 6">DSM 45668</strain>
    </source>
</reference>
<proteinExistence type="inferred from homology"/>
<feature type="domain" description="OmpR/PhoB-type" evidence="4">
    <location>
        <begin position="1"/>
        <end position="96"/>
    </location>
</feature>
<dbReference type="Proteomes" id="UP000754495">
    <property type="component" value="Unassembled WGS sequence"/>
</dbReference>
<comment type="similarity">
    <text evidence="1">Belongs to the AfsR/DnrI/RedD regulatory family.</text>
</comment>
<evidence type="ECO:0000256" key="1">
    <source>
        <dbReference type="ARBA" id="ARBA00005820"/>
    </source>
</evidence>
<dbReference type="SMART" id="SM01043">
    <property type="entry name" value="BTAD"/>
    <property type="match status" value="1"/>
</dbReference>
<dbReference type="Gene3D" id="3.40.50.300">
    <property type="entry name" value="P-loop containing nucleotide triphosphate hydrolases"/>
    <property type="match status" value="1"/>
</dbReference>
<dbReference type="Gene3D" id="1.25.40.10">
    <property type="entry name" value="Tetratricopeptide repeat domain"/>
    <property type="match status" value="3"/>
</dbReference>
<dbReference type="Pfam" id="PF03704">
    <property type="entry name" value="BTAD"/>
    <property type="match status" value="1"/>
</dbReference>
<organism evidence="5 6">
    <name type="scientific">Amycolatopsis viridis</name>
    <dbReference type="NCBI Taxonomy" id="185678"/>
    <lineage>
        <taxon>Bacteria</taxon>
        <taxon>Bacillati</taxon>
        <taxon>Actinomycetota</taxon>
        <taxon>Actinomycetes</taxon>
        <taxon>Pseudonocardiales</taxon>
        <taxon>Pseudonocardiaceae</taxon>
        <taxon>Amycolatopsis</taxon>
    </lineage>
</organism>
<dbReference type="Gene3D" id="1.10.10.10">
    <property type="entry name" value="Winged helix-like DNA-binding domain superfamily/Winged helix DNA-binding domain"/>
    <property type="match status" value="1"/>
</dbReference>
<dbReference type="Pfam" id="PF00486">
    <property type="entry name" value="Trans_reg_C"/>
    <property type="match status" value="1"/>
</dbReference>
<evidence type="ECO:0000313" key="6">
    <source>
        <dbReference type="Proteomes" id="UP000754495"/>
    </source>
</evidence>
<dbReference type="PANTHER" id="PTHR47691">
    <property type="entry name" value="REGULATOR-RELATED"/>
    <property type="match status" value="1"/>
</dbReference>
<keyword evidence="2 3" id="KW-0238">DNA-binding</keyword>
<dbReference type="PRINTS" id="PR00364">
    <property type="entry name" value="DISEASERSIST"/>
</dbReference>
<dbReference type="SUPFAM" id="SSF46894">
    <property type="entry name" value="C-terminal effector domain of the bipartite response regulators"/>
    <property type="match status" value="1"/>
</dbReference>
<comment type="caution">
    <text evidence="5">The sequence shown here is derived from an EMBL/GenBank/DDBJ whole genome shotgun (WGS) entry which is preliminary data.</text>
</comment>
<dbReference type="EMBL" id="JAANOU010000001">
    <property type="protein sequence ID" value="NIH78407.1"/>
    <property type="molecule type" value="Genomic_DNA"/>
</dbReference>
<feature type="DNA-binding region" description="OmpR/PhoB-type" evidence="3">
    <location>
        <begin position="1"/>
        <end position="96"/>
    </location>
</feature>
<name>A0ABX0SN59_9PSEU</name>
<dbReference type="CDD" id="cd15831">
    <property type="entry name" value="BTAD"/>
    <property type="match status" value="1"/>
</dbReference>
<evidence type="ECO:0000313" key="5">
    <source>
        <dbReference type="EMBL" id="NIH78407.1"/>
    </source>
</evidence>
<dbReference type="InterPro" id="IPR011990">
    <property type="entry name" value="TPR-like_helical_dom_sf"/>
</dbReference>
<evidence type="ECO:0000256" key="2">
    <source>
        <dbReference type="ARBA" id="ARBA00023125"/>
    </source>
</evidence>
<dbReference type="PANTHER" id="PTHR47691:SF3">
    <property type="entry name" value="HTH-TYPE TRANSCRIPTIONAL REGULATOR RV0890C-RELATED"/>
    <property type="match status" value="1"/>
</dbReference>
<keyword evidence="6" id="KW-1185">Reference proteome</keyword>
<protein>
    <submittedName>
        <fullName evidence="5">ATPase/DNA-binding SARP family transcriptional activator</fullName>
    </submittedName>
</protein>
<dbReference type="PROSITE" id="PS51755">
    <property type="entry name" value="OMPR_PHOB"/>
    <property type="match status" value="1"/>
</dbReference>
<dbReference type="InterPro" id="IPR016032">
    <property type="entry name" value="Sig_transdc_resp-reg_C-effctor"/>
</dbReference>
<dbReference type="InterPro" id="IPR036388">
    <property type="entry name" value="WH-like_DNA-bd_sf"/>
</dbReference>
<evidence type="ECO:0000256" key="3">
    <source>
        <dbReference type="PROSITE-ProRule" id="PRU01091"/>
    </source>
</evidence>
<dbReference type="RefSeq" id="WP_167110975.1">
    <property type="nucleotide sequence ID" value="NZ_JAANOU010000001.1"/>
</dbReference>
<dbReference type="InterPro" id="IPR001867">
    <property type="entry name" value="OmpR/PhoB-type_DNA-bd"/>
</dbReference>
<gene>
    <name evidence="5" type="ORF">FHX46_000937</name>
</gene>
<dbReference type="SUPFAM" id="SSF52540">
    <property type="entry name" value="P-loop containing nucleoside triphosphate hydrolases"/>
    <property type="match status" value="1"/>
</dbReference>
<dbReference type="InterPro" id="IPR005158">
    <property type="entry name" value="BTAD"/>
</dbReference>
<dbReference type="SUPFAM" id="SSF48452">
    <property type="entry name" value="TPR-like"/>
    <property type="match status" value="3"/>
</dbReference>
<dbReference type="InterPro" id="IPR027417">
    <property type="entry name" value="P-loop_NTPase"/>
</dbReference>